<sequence length="163" mass="18356">MSPAEYLLEIVAPTVRDASDDRRSRRKAYLACIAVYHLIDYLAVDAAEEGATGRRRREAIEVRLKAHAETALHVVRGVTNGVKHSVLERPHVIPFGPGQDYWRPPARAGEMECGVSQLGDLTGGRQFEDGNRQFDIYWETRRLLVAMIELYPGHLPSCDIGDW</sequence>
<dbReference type="STRING" id="1122133.SAMN02745157_4022"/>
<evidence type="ECO:0000313" key="1">
    <source>
        <dbReference type="EMBL" id="SHG32639.1"/>
    </source>
</evidence>
<evidence type="ECO:0000313" key="2">
    <source>
        <dbReference type="Proteomes" id="UP000184485"/>
    </source>
</evidence>
<keyword evidence="2" id="KW-1185">Reference proteome</keyword>
<reference evidence="1 2" key="1">
    <citation type="submission" date="2016-11" db="EMBL/GenBank/DDBJ databases">
        <authorList>
            <person name="Jaros S."/>
            <person name="Januszkiewicz K."/>
            <person name="Wedrychowicz H."/>
        </authorList>
    </citation>
    <scope>NUCLEOTIDE SEQUENCE [LARGE SCALE GENOMIC DNA]</scope>
    <source>
        <strain evidence="1 2">DSM 19436</strain>
    </source>
</reference>
<accession>A0A1M5IX69</accession>
<name>A0A1M5IX69_9HYPH</name>
<dbReference type="Proteomes" id="UP000184485">
    <property type="component" value="Unassembled WGS sequence"/>
</dbReference>
<protein>
    <submittedName>
        <fullName evidence="1">Uncharacterized protein</fullName>
    </submittedName>
</protein>
<proteinExistence type="predicted"/>
<organism evidence="1 2">
    <name type="scientific">Kaistia soli DSM 19436</name>
    <dbReference type="NCBI Taxonomy" id="1122133"/>
    <lineage>
        <taxon>Bacteria</taxon>
        <taxon>Pseudomonadati</taxon>
        <taxon>Pseudomonadota</taxon>
        <taxon>Alphaproteobacteria</taxon>
        <taxon>Hyphomicrobiales</taxon>
        <taxon>Kaistiaceae</taxon>
        <taxon>Kaistia</taxon>
    </lineage>
</organism>
<dbReference type="EMBL" id="FQUP01000004">
    <property type="protein sequence ID" value="SHG32639.1"/>
    <property type="molecule type" value="Genomic_DNA"/>
</dbReference>
<gene>
    <name evidence="1" type="ORF">SAMN02745157_4022</name>
</gene>
<dbReference type="AlphaFoldDB" id="A0A1M5IX69"/>